<evidence type="ECO:0000313" key="11">
    <source>
        <dbReference type="Proteomes" id="UP000001296"/>
    </source>
</evidence>
<dbReference type="PRINTS" id="PR00059">
    <property type="entry name" value="RIBOSOMALL6"/>
</dbReference>
<dbReference type="KEGG" id="sta:STHERM_c05110"/>
<comment type="function">
    <text evidence="6 8">This protein binds to the 23S rRNA, and is important in its secondary structure. It is located near the subunit interface in the base of the L7/L12 stalk, and near the tRNA binding site of the peptidyltransferase center.</text>
</comment>
<dbReference type="SUPFAM" id="SSF56053">
    <property type="entry name" value="Ribosomal protein L6"/>
    <property type="match status" value="2"/>
</dbReference>
<evidence type="ECO:0000256" key="7">
    <source>
        <dbReference type="RuleBase" id="RU003869"/>
    </source>
</evidence>
<evidence type="ECO:0000256" key="2">
    <source>
        <dbReference type="ARBA" id="ARBA00022730"/>
    </source>
</evidence>
<dbReference type="FunFam" id="3.90.930.12:FF:000001">
    <property type="entry name" value="50S ribosomal protein L6"/>
    <property type="match status" value="1"/>
</dbReference>
<dbReference type="HAMAP" id="MF_01365_B">
    <property type="entry name" value="Ribosomal_uL6_B"/>
    <property type="match status" value="1"/>
</dbReference>
<dbReference type="HOGENOM" id="CLU_065464_1_2_12"/>
<dbReference type="NCBIfam" id="TIGR03654">
    <property type="entry name" value="L6_bact"/>
    <property type="match status" value="1"/>
</dbReference>
<dbReference type="GO" id="GO:0022625">
    <property type="term" value="C:cytosolic large ribosomal subunit"/>
    <property type="evidence" value="ECO:0007669"/>
    <property type="project" value="UniProtKB-UniRule"/>
</dbReference>
<reference key="1">
    <citation type="submission" date="2009-08" db="EMBL/GenBank/DDBJ databases">
        <title>The genome sequence of Spirochaeta thermophila DSM6192.</title>
        <authorList>
            <person name="Angelov A."/>
            <person name="Mientus M."/>
            <person name="Wittenberg S."/>
            <person name="Lehmann R."/>
            <person name="Liesegang H."/>
            <person name="Daniel R."/>
            <person name="Liebl W."/>
        </authorList>
    </citation>
    <scope>NUCLEOTIDE SEQUENCE</scope>
    <source>
        <strain>DSM 6192</strain>
    </source>
</reference>
<reference evidence="10 11" key="2">
    <citation type="journal article" date="2010" name="J. Bacteriol.">
        <title>Genome sequence of the polysaccharide-degrading, thermophilic anaerobe Spirochaeta thermophila DSM 6192.</title>
        <authorList>
            <person name="Angelov A."/>
            <person name="Liebl S."/>
            <person name="Ballschmiter M."/>
            <person name="Bomeke M."/>
            <person name="Lehmann R."/>
            <person name="Liesegang H."/>
            <person name="Daniel R."/>
            <person name="Liebl W."/>
        </authorList>
    </citation>
    <scope>NUCLEOTIDE SEQUENCE [LARGE SCALE GENOMIC DNA]</scope>
    <source>
        <strain evidence="11">ATCC 49972 / DSM 6192 / RI 19.B1</strain>
    </source>
</reference>
<dbReference type="GO" id="GO:0002181">
    <property type="term" value="P:cytoplasmic translation"/>
    <property type="evidence" value="ECO:0007669"/>
    <property type="project" value="TreeGrafter"/>
</dbReference>
<dbReference type="Proteomes" id="UP000001296">
    <property type="component" value="Chromosome"/>
</dbReference>
<dbReference type="GO" id="GO:0019843">
    <property type="term" value="F:rRNA binding"/>
    <property type="evidence" value="ECO:0007669"/>
    <property type="project" value="UniProtKB-UniRule"/>
</dbReference>
<proteinExistence type="inferred from homology"/>
<gene>
    <name evidence="6 10" type="primary">rplF</name>
    <name evidence="10" type="ordered locus">STHERM_c05110</name>
</gene>
<feature type="domain" description="Large ribosomal subunit protein uL6 alpha-beta" evidence="9">
    <location>
        <begin position="11"/>
        <end position="84"/>
    </location>
</feature>
<evidence type="ECO:0000259" key="9">
    <source>
        <dbReference type="Pfam" id="PF00347"/>
    </source>
</evidence>
<dbReference type="InterPro" id="IPR036789">
    <property type="entry name" value="Ribosomal_uL6-like_a/b-dom_sf"/>
</dbReference>
<dbReference type="Gene3D" id="3.90.930.12">
    <property type="entry name" value="Ribosomal protein L6, alpha-beta domain"/>
    <property type="match status" value="2"/>
</dbReference>
<dbReference type="InterPro" id="IPR019906">
    <property type="entry name" value="Ribosomal_uL6_bac-type"/>
</dbReference>
<name>E0RQ96_WINT6</name>
<evidence type="ECO:0000256" key="5">
    <source>
        <dbReference type="ARBA" id="ARBA00023274"/>
    </source>
</evidence>
<dbReference type="EMBL" id="CP001698">
    <property type="protein sequence ID" value="ADN01480.1"/>
    <property type="molecule type" value="Genomic_DNA"/>
</dbReference>
<sequence>MSRLGRLPVVIPQGVQVQVDSEERRVEVKGPKGVLSMEYRPEVEVKVEEGVCRVERKNDTKKARSFHGLYRQLIHNMVKGVSEGFEKVLLINGIGYRAEVRGNVVVLSLGFSMPIEYLIPEGITVTVEENTRIRVSGIDKALVGKVAAEIRSLRPVEPYKGKGIRYENEMVRRKVGKAGVK</sequence>
<comment type="similarity">
    <text evidence="1 6 7">Belongs to the universal ribosomal protein uL6 family.</text>
</comment>
<dbReference type="AlphaFoldDB" id="E0RQ96"/>
<dbReference type="PaxDb" id="665571-STHERM_c05110"/>
<dbReference type="InterPro" id="IPR000702">
    <property type="entry name" value="Ribosomal_uL6-like"/>
</dbReference>
<evidence type="ECO:0000256" key="6">
    <source>
        <dbReference type="HAMAP-Rule" id="MF_01365"/>
    </source>
</evidence>
<dbReference type="PIRSF" id="PIRSF002162">
    <property type="entry name" value="Ribosomal_L6"/>
    <property type="match status" value="1"/>
</dbReference>
<accession>E0RQ96</accession>
<evidence type="ECO:0000256" key="4">
    <source>
        <dbReference type="ARBA" id="ARBA00022980"/>
    </source>
</evidence>
<keyword evidence="4 6" id="KW-0689">Ribosomal protein</keyword>
<protein>
    <recommendedName>
        <fullName evidence="6">Large ribosomal subunit protein uL6</fullName>
    </recommendedName>
</protein>
<dbReference type="PANTHER" id="PTHR11655">
    <property type="entry name" value="60S/50S RIBOSOMAL PROTEIN L6/L9"/>
    <property type="match status" value="1"/>
</dbReference>
<dbReference type="GO" id="GO:0003735">
    <property type="term" value="F:structural constituent of ribosome"/>
    <property type="evidence" value="ECO:0007669"/>
    <property type="project" value="UniProtKB-UniRule"/>
</dbReference>
<dbReference type="Pfam" id="PF00347">
    <property type="entry name" value="Ribosomal_L6"/>
    <property type="match status" value="2"/>
</dbReference>
<keyword evidence="5 6" id="KW-0687">Ribonucleoprotein</keyword>
<dbReference type="eggNOG" id="COG0097">
    <property type="taxonomic scope" value="Bacteria"/>
</dbReference>
<evidence type="ECO:0000256" key="3">
    <source>
        <dbReference type="ARBA" id="ARBA00022884"/>
    </source>
</evidence>
<dbReference type="RefSeq" id="WP_013313321.1">
    <property type="nucleotide sequence ID" value="NC_014484.1"/>
</dbReference>
<evidence type="ECO:0000256" key="8">
    <source>
        <dbReference type="RuleBase" id="RU003870"/>
    </source>
</evidence>
<feature type="domain" description="Large ribosomal subunit protein uL6 alpha-beta" evidence="9">
    <location>
        <begin position="93"/>
        <end position="166"/>
    </location>
</feature>
<keyword evidence="2 6" id="KW-0699">rRNA-binding</keyword>
<dbReference type="InterPro" id="IPR020040">
    <property type="entry name" value="Ribosomal_uL6_a/b-dom"/>
</dbReference>
<dbReference type="FunFam" id="3.90.930.12:FF:000002">
    <property type="entry name" value="50S ribosomal protein L6"/>
    <property type="match status" value="1"/>
</dbReference>
<evidence type="ECO:0000313" key="10">
    <source>
        <dbReference type="EMBL" id="ADN01480.1"/>
    </source>
</evidence>
<comment type="subunit">
    <text evidence="6">Part of the 50S ribosomal subunit.</text>
</comment>
<organism evidence="10 11">
    <name type="scientific">Winmispira thermophila (strain ATCC 49972 / DSM 6192 / RI 19.B1)</name>
    <name type="common">Spirochaeta thermophila</name>
    <dbReference type="NCBI Taxonomy" id="665571"/>
    <lineage>
        <taxon>Bacteria</taxon>
        <taxon>Pseudomonadati</taxon>
        <taxon>Spirochaetota</taxon>
        <taxon>Spirochaetia</taxon>
        <taxon>Winmispirales</taxon>
        <taxon>Winmispiraceae</taxon>
        <taxon>Winmispira</taxon>
    </lineage>
</organism>
<keyword evidence="3 6" id="KW-0694">RNA-binding</keyword>
<dbReference type="PANTHER" id="PTHR11655:SF14">
    <property type="entry name" value="LARGE RIBOSOMAL SUBUNIT PROTEIN UL6M"/>
    <property type="match status" value="1"/>
</dbReference>
<evidence type="ECO:0000256" key="1">
    <source>
        <dbReference type="ARBA" id="ARBA00009356"/>
    </source>
</evidence>